<keyword evidence="2" id="KW-0677">Repeat</keyword>
<evidence type="ECO:0000259" key="6">
    <source>
        <dbReference type="Pfam" id="PF23598"/>
    </source>
</evidence>
<dbReference type="InterPro" id="IPR003591">
    <property type="entry name" value="Leu-rich_rpt_typical-subtyp"/>
</dbReference>
<dbReference type="InterPro" id="IPR058546">
    <property type="entry name" value="RPS4B/Roq1-like_LRR"/>
</dbReference>
<dbReference type="InterPro" id="IPR006553">
    <property type="entry name" value="Leu-rich_rpt_Cys-con_subtyp"/>
</dbReference>
<dbReference type="SMART" id="SM00367">
    <property type="entry name" value="LRR_CC"/>
    <property type="match status" value="11"/>
</dbReference>
<dbReference type="SUPFAM" id="SSF52047">
    <property type="entry name" value="RNI-like"/>
    <property type="match status" value="1"/>
</dbReference>
<dbReference type="SMART" id="SM00369">
    <property type="entry name" value="LRR_TYP"/>
    <property type="match status" value="13"/>
</dbReference>
<accession>A0A438GS00</accession>
<organism evidence="7 8">
    <name type="scientific">Vitis vinifera</name>
    <name type="common">Grape</name>
    <dbReference type="NCBI Taxonomy" id="29760"/>
    <lineage>
        <taxon>Eukaryota</taxon>
        <taxon>Viridiplantae</taxon>
        <taxon>Streptophyta</taxon>
        <taxon>Embryophyta</taxon>
        <taxon>Tracheophyta</taxon>
        <taxon>Spermatophyta</taxon>
        <taxon>Magnoliopsida</taxon>
        <taxon>eudicotyledons</taxon>
        <taxon>Gunneridae</taxon>
        <taxon>Pentapetalae</taxon>
        <taxon>rosids</taxon>
        <taxon>Vitales</taxon>
        <taxon>Vitaceae</taxon>
        <taxon>Viteae</taxon>
        <taxon>Vitis</taxon>
    </lineage>
</organism>
<evidence type="ECO:0000259" key="5">
    <source>
        <dbReference type="Pfam" id="PF23286"/>
    </source>
</evidence>
<dbReference type="PROSITE" id="PS51450">
    <property type="entry name" value="LRR"/>
    <property type="match status" value="1"/>
</dbReference>
<feature type="domain" description="Disease resistance protein RPS4B/Roq1-like leucine-rich repeats" evidence="5">
    <location>
        <begin position="495"/>
        <end position="581"/>
    </location>
</feature>
<reference evidence="7 8" key="1">
    <citation type="journal article" date="2018" name="PLoS Genet.">
        <title>Population sequencing reveals clonal diversity and ancestral inbreeding in the grapevine cultivar Chardonnay.</title>
        <authorList>
            <person name="Roach M.J."/>
            <person name="Johnson D.L."/>
            <person name="Bohlmann J."/>
            <person name="van Vuuren H.J."/>
            <person name="Jones S.J."/>
            <person name="Pretorius I.S."/>
            <person name="Schmidt S.A."/>
            <person name="Borneman A.R."/>
        </authorList>
    </citation>
    <scope>NUCLEOTIDE SEQUENCE [LARGE SCALE GENOMIC DNA]</scope>
    <source>
        <strain evidence="8">cv. Chardonnay</strain>
        <tissue evidence="7">Leaf</tissue>
    </source>
</reference>
<dbReference type="PANTHER" id="PTHR36766:SF30">
    <property type="entry name" value="TIR-NBS TYPE DISEASE RESISTANCE PROTEIN-RELATED"/>
    <property type="match status" value="1"/>
</dbReference>
<dbReference type="InterPro" id="IPR045344">
    <property type="entry name" value="C-JID"/>
</dbReference>
<dbReference type="Pfam" id="PF00560">
    <property type="entry name" value="LRR_1"/>
    <property type="match status" value="1"/>
</dbReference>
<evidence type="ECO:0000256" key="1">
    <source>
        <dbReference type="ARBA" id="ARBA00022614"/>
    </source>
</evidence>
<feature type="domain" description="Disease resistance R13L4/SHOC-2-like LRR" evidence="6">
    <location>
        <begin position="62"/>
        <end position="170"/>
    </location>
</feature>
<name>A0A438GS00_VITVI</name>
<dbReference type="AlphaFoldDB" id="A0A438GS00"/>
<dbReference type="PANTHER" id="PTHR36766">
    <property type="entry name" value="PLANT BROAD-SPECTRUM MILDEW RESISTANCE PROTEIN RPW8"/>
    <property type="match status" value="1"/>
</dbReference>
<comment type="caution">
    <text evidence="7">The sequence shown here is derived from an EMBL/GenBank/DDBJ whole genome shotgun (WGS) entry which is preliminary data.</text>
</comment>
<dbReference type="GO" id="GO:0006952">
    <property type="term" value="P:defense response"/>
    <property type="evidence" value="ECO:0007669"/>
    <property type="project" value="UniProtKB-KW"/>
</dbReference>
<protein>
    <submittedName>
        <fullName evidence="7">Protein suppressor of npr1-1, constitutive 1</fullName>
    </submittedName>
</protein>
<evidence type="ECO:0000313" key="7">
    <source>
        <dbReference type="EMBL" id="RVW74977.1"/>
    </source>
</evidence>
<feature type="domain" description="C-JID" evidence="4">
    <location>
        <begin position="1105"/>
        <end position="1193"/>
    </location>
</feature>
<gene>
    <name evidence="7" type="primary">SNC1_2</name>
    <name evidence="7" type="ORF">CK203_049941</name>
</gene>
<keyword evidence="3" id="KW-0611">Plant defense</keyword>
<dbReference type="Pfam" id="PF23286">
    <property type="entry name" value="LRR_13"/>
    <property type="match status" value="3"/>
</dbReference>
<proteinExistence type="predicted"/>
<feature type="domain" description="Disease resistance protein RPS4B/Roq1-like leucine-rich repeats" evidence="5">
    <location>
        <begin position="708"/>
        <end position="794"/>
    </location>
</feature>
<keyword evidence="1" id="KW-0433">Leucine-rich repeat</keyword>
<evidence type="ECO:0000259" key="4">
    <source>
        <dbReference type="Pfam" id="PF20160"/>
    </source>
</evidence>
<evidence type="ECO:0000256" key="2">
    <source>
        <dbReference type="ARBA" id="ARBA00022737"/>
    </source>
</evidence>
<dbReference type="EMBL" id="QGNW01000360">
    <property type="protein sequence ID" value="RVW74977.1"/>
    <property type="molecule type" value="Genomic_DNA"/>
</dbReference>
<dbReference type="Pfam" id="PF20160">
    <property type="entry name" value="C-JID"/>
    <property type="match status" value="1"/>
</dbReference>
<dbReference type="SUPFAM" id="SSF52058">
    <property type="entry name" value="L domain-like"/>
    <property type="match status" value="4"/>
</dbReference>
<feature type="domain" description="Disease resistance protein RPS4B/Roq1-like leucine-rich repeats" evidence="5">
    <location>
        <begin position="282"/>
        <end position="368"/>
    </location>
</feature>
<dbReference type="Proteomes" id="UP000288805">
    <property type="component" value="Unassembled WGS sequence"/>
</dbReference>
<evidence type="ECO:0000313" key="8">
    <source>
        <dbReference type="Proteomes" id="UP000288805"/>
    </source>
</evidence>
<dbReference type="Gene3D" id="3.80.10.10">
    <property type="entry name" value="Ribonuclease Inhibitor"/>
    <property type="match status" value="7"/>
</dbReference>
<sequence>MHDLLQQMGREVVRQEGLKESRKYPQEPGKRSRLWDPKDVESVLTGNTILDKLKVINLSYSKDLVEIPDFSSVPNLEILILEGCTRLQSLPRNFHKLEHLRSLSCIEELPSSIGRLKALQHLDLSYCKSLRSLSESICNLSSLETLILAECSNLKGFPEIKDDMENLKRLDLSFTGIEELPSSIGRLKALQHLDLSYCESLRSLSERICNLSSLKTLILAGCSNLKGFPEIKDDMENLKRLDLSFTGIEELPSSIGHLKALPHLDLSNCESLRSLLESICNLSSLETLILTGCSNLKGFPEIKDDMENLKRLALSFTGIEELPSSIGHLKALQHLDLSKCKSLRSISESICNLSSLETLILVGCSNLKGFPKIKDDMENLKRLDLSFTGIEELPSSIGRLKALQHLDLSYCESLRSLSESICNLSSLKTLILVGCSNLRGFPEIKDDMENPKRLDLRFTGIEELPSSIGHLKALPHLDLSNCESLRSLSESICNLSSLETLILTGCSNLKGFPEIKDDMENLKRIDLSFTGIEELPSSIGRLKALQHLDLFKCKSLRSISESICNLSSLETLILAGCSNLKGFPEIKGDMENLKRLDLSFTGIEELPSSIGRLKALQHLDLSYCESLRSLSESICNLSSLKTLILVGCSNLRGFPEIKDDMENPKRLDLRFTGIEELPSSIGHLKALQHLDLSKCKSLRSISESICNLSSLETLILAGCSNLKGFPEIKDDMENLKRLYLSFTGIEELPSSIGRLKALQHLDLSYCKSLRSLSESICNLSSLETLILAGCSNLKGFPEIKDDMENLKRLDLSFTGIEELPSSIGRLKALKHLNLKCCAELVSLPDSICNLSSLKTLDVQKCPKLERVEVIPQGSLITCCILKQRVIWWGNNLQHEVEGEVLDHHVFSLSSLVESCTRNYRGIYGNRFHLSAWEVLSVGNFSPIQRRILSDIFRQSSLRIVSLRICNLMEEGIPSDIWNLSSLVNLSLSNCSLTEGEILNRICHISSLENLSLDGNHFSSIPANIIQLSKLRSLCLNHCLKLLQIPELPPSLRVLDVQDCPCLETLSSPSSLLGLSLFKCFESAIEEYERRFYCQKKVEILMSGNNGIPEWISHKKKGSEIVVELPENWDLVVFSRRCCCNGGESNRVVVAFYSKVAIKNKHGSNEWRHMKASFDGEREKVEECGLHLIYKTDVLNRDSNATNHWPRLLSENTDFNVKEKS</sequence>
<dbReference type="InterPro" id="IPR055414">
    <property type="entry name" value="LRR_R13L4/SHOC2-like"/>
</dbReference>
<dbReference type="InterPro" id="IPR001611">
    <property type="entry name" value="Leu-rich_rpt"/>
</dbReference>
<dbReference type="InterPro" id="IPR032675">
    <property type="entry name" value="LRR_dom_sf"/>
</dbReference>
<evidence type="ECO:0000256" key="3">
    <source>
        <dbReference type="ARBA" id="ARBA00022821"/>
    </source>
</evidence>
<dbReference type="Pfam" id="PF23598">
    <property type="entry name" value="LRR_14"/>
    <property type="match status" value="1"/>
</dbReference>